<protein>
    <submittedName>
        <fullName evidence="3">Uncharacterized protein</fullName>
    </submittedName>
</protein>
<sequence length="660" mass="72710">MCIPILLALNELASFIGITHRIVNSTLAIGFSNAHSKTIWTFLTDFDLGFITCYQFLNFAFAFFRLAKAFLEQQRIESSETDEMVLFRGTGWVAFGILLGAVETCVGFIYPQFGLVLTRRILRLLGRASLVIGIFKGLDVSEDFQMVREEILAGTGKRSFRGSRIRPLISDPRLSTFRQVSPEATQAALNAFREKQQPLSRPLSIGSPSFPPGSRVTVHFDAASGRAPTLQMRFSGLEMPNPAEIVETVKSRPASEWLSRAPSQSSSYYANSTMTRQTNALDMPDMPPPPVASLSTFEAAERQPEPEREPLPQPIVVPNIFTHSRDISNMSMNSGFQESVNSVDFSMTDLASQFPVPGLPPNISQQVRVQAMRNSSGLRNSLAVVPEASPRMESYAAEGRGRDRNYSNSPRRMPNRTSAVLAPAPLDPFTDDDTQIGVTLPAPLRNSEHARQMSLALSSALTTDSSLFTRPQFSPQPASSLITSPSTAQTEDPFKYDQVGAARASVVPPLPPVQEYVESQSPSSLYSNHDRGKSMETLDISWLTRPGPSISEEYDESEDFTVERAMRRKISPGSNSSRRRSRSAPRIKSIGKAPRRYTPSPTTSASYTRDSVYVEPIAIPPKGLYGFANVELEQGSLNGSMISGPLRDSEVFGRWGDSLR</sequence>
<dbReference type="AlphaFoldDB" id="A0A6A4I0Q1"/>
<feature type="region of interest" description="Disordered" evidence="1">
    <location>
        <begin position="284"/>
        <end position="313"/>
    </location>
</feature>
<keyword evidence="2" id="KW-0812">Transmembrane</keyword>
<feature type="region of interest" description="Disordered" evidence="1">
    <location>
        <begin position="395"/>
        <end position="416"/>
    </location>
</feature>
<evidence type="ECO:0000256" key="1">
    <source>
        <dbReference type="SAM" id="MobiDB-lite"/>
    </source>
</evidence>
<keyword evidence="4" id="KW-1185">Reference proteome</keyword>
<evidence type="ECO:0000256" key="2">
    <source>
        <dbReference type="SAM" id="Phobius"/>
    </source>
</evidence>
<name>A0A6A4I0Q1_9AGAR</name>
<feature type="region of interest" description="Disordered" evidence="1">
    <location>
        <begin position="544"/>
        <end position="606"/>
    </location>
</feature>
<dbReference type="Proteomes" id="UP000799118">
    <property type="component" value="Unassembled WGS sequence"/>
</dbReference>
<feature type="compositionally biased region" description="Low complexity" evidence="1">
    <location>
        <begin position="596"/>
        <end position="606"/>
    </location>
</feature>
<accession>A0A6A4I0Q1</accession>
<dbReference type="OrthoDB" id="3219582at2759"/>
<feature type="compositionally biased region" description="Basic and acidic residues" evidence="1">
    <location>
        <begin position="299"/>
        <end position="310"/>
    </location>
</feature>
<feature type="compositionally biased region" description="Polar residues" evidence="1">
    <location>
        <begin position="406"/>
        <end position="416"/>
    </location>
</feature>
<feature type="transmembrane region" description="Helical" evidence="2">
    <location>
        <begin position="85"/>
        <end position="110"/>
    </location>
</feature>
<keyword evidence="2" id="KW-1133">Transmembrane helix</keyword>
<keyword evidence="2" id="KW-0472">Membrane</keyword>
<reference evidence="3" key="1">
    <citation type="journal article" date="2019" name="Environ. Microbiol.">
        <title>Fungal ecological strategies reflected in gene transcription - a case study of two litter decomposers.</title>
        <authorList>
            <person name="Barbi F."/>
            <person name="Kohler A."/>
            <person name="Barry K."/>
            <person name="Baskaran P."/>
            <person name="Daum C."/>
            <person name="Fauchery L."/>
            <person name="Ihrmark K."/>
            <person name="Kuo A."/>
            <person name="LaButti K."/>
            <person name="Lipzen A."/>
            <person name="Morin E."/>
            <person name="Grigoriev I.V."/>
            <person name="Henrissat B."/>
            <person name="Lindahl B."/>
            <person name="Martin F."/>
        </authorList>
    </citation>
    <scope>NUCLEOTIDE SEQUENCE</scope>
    <source>
        <strain evidence="3">JB14</strain>
    </source>
</reference>
<evidence type="ECO:0000313" key="3">
    <source>
        <dbReference type="EMBL" id="KAE9404096.1"/>
    </source>
</evidence>
<organism evidence="3 4">
    <name type="scientific">Gymnopus androsaceus JB14</name>
    <dbReference type="NCBI Taxonomy" id="1447944"/>
    <lineage>
        <taxon>Eukaryota</taxon>
        <taxon>Fungi</taxon>
        <taxon>Dikarya</taxon>
        <taxon>Basidiomycota</taxon>
        <taxon>Agaricomycotina</taxon>
        <taxon>Agaricomycetes</taxon>
        <taxon>Agaricomycetidae</taxon>
        <taxon>Agaricales</taxon>
        <taxon>Marasmiineae</taxon>
        <taxon>Omphalotaceae</taxon>
        <taxon>Gymnopus</taxon>
    </lineage>
</organism>
<gene>
    <name evidence="3" type="ORF">BT96DRAFT_917069</name>
</gene>
<evidence type="ECO:0000313" key="4">
    <source>
        <dbReference type="Proteomes" id="UP000799118"/>
    </source>
</evidence>
<feature type="region of interest" description="Disordered" evidence="1">
    <location>
        <begin position="472"/>
        <end position="492"/>
    </location>
</feature>
<feature type="transmembrane region" description="Helical" evidence="2">
    <location>
        <begin position="38"/>
        <end position="64"/>
    </location>
</feature>
<dbReference type="EMBL" id="ML769419">
    <property type="protein sequence ID" value="KAE9404096.1"/>
    <property type="molecule type" value="Genomic_DNA"/>
</dbReference>
<feature type="compositionally biased region" description="Polar residues" evidence="1">
    <location>
        <begin position="472"/>
        <end position="490"/>
    </location>
</feature>
<proteinExistence type="predicted"/>